<dbReference type="Gene3D" id="2.40.30.200">
    <property type="match status" value="1"/>
</dbReference>
<evidence type="ECO:0000259" key="1">
    <source>
        <dbReference type="Pfam" id="PF05709"/>
    </source>
</evidence>
<dbReference type="NCBIfam" id="TIGR01633">
    <property type="entry name" value="phi3626_gp14_N"/>
    <property type="match status" value="1"/>
</dbReference>
<dbReference type="InterPro" id="IPR008841">
    <property type="entry name" value="Siphovirus-type_tail_N"/>
</dbReference>
<name>A0A8S5U0Z0_9CAUD</name>
<sequence length="500" mass="55313">MSINGRYIEDIIPGYRTLTVQGRELLASDLTTADIASRDGSILKNRRYPSRSITITYQLICSDSGAFRTAYDKLNEVLNTVNAKIVFADQDDRFYIGTPRNCGEVPTGRNSVVADFEILCLTPFKFSTSEYTVQATNGVFNVNYNGTVPSSPLFSVNFAQAQHGESGYVVFSDAQSHVIQLGDPKELDTTSHTESETLIDDKFNEATLGGWGKNVGKSHEGHLYQGAWQVKESGGKYITPSNYGSNMSAELSGPSVTKEIPSDSSGVKGAKNFEMSYYLVWSLNDSCDPRCLGTYECMIHDASGNVVAGVELLKWYSGTAANAKIYAGGKYVHYFEFDAGYFSDWFGFGYSGHPPVRTISISKIGDQFRFNIAGRILSYTVPEGKDMKATKVTFASTKYRGMGDTYPPMLNYLFWVKFRKTNVEKFDDIPNKFARGDNLVADCSDGSIKVNNLPRPDLGALGNDWETLKLVPGQNRINFACSAFTTDKPVAKLTYREVYL</sequence>
<dbReference type="InterPro" id="IPR006520">
    <property type="entry name" value="Dit_BPSPP_N"/>
</dbReference>
<feature type="domain" description="Siphovirus-type tail component RIFT-related" evidence="1">
    <location>
        <begin position="28"/>
        <end position="101"/>
    </location>
</feature>
<accession>A0A8S5U0Z0</accession>
<organism evidence="2">
    <name type="scientific">Siphoviridae sp. ctub511</name>
    <dbReference type="NCBI Taxonomy" id="2825714"/>
    <lineage>
        <taxon>Viruses</taxon>
        <taxon>Duplodnaviria</taxon>
        <taxon>Heunggongvirae</taxon>
        <taxon>Uroviricota</taxon>
        <taxon>Caudoviricetes</taxon>
    </lineage>
</organism>
<proteinExistence type="predicted"/>
<reference evidence="2" key="1">
    <citation type="journal article" date="2021" name="Proc. Natl. Acad. Sci. U.S.A.">
        <title>A Catalog of Tens of Thousands of Viruses from Human Metagenomes Reveals Hidden Associations with Chronic Diseases.</title>
        <authorList>
            <person name="Tisza M.J."/>
            <person name="Buck C.B."/>
        </authorList>
    </citation>
    <scope>NUCLEOTIDE SEQUENCE</scope>
    <source>
        <strain evidence="2">Ctub511</strain>
    </source>
</reference>
<evidence type="ECO:0000313" key="2">
    <source>
        <dbReference type="EMBL" id="DAF88109.1"/>
    </source>
</evidence>
<protein>
    <submittedName>
        <fullName evidence="2">Distal tail protein</fullName>
    </submittedName>
</protein>
<dbReference type="EMBL" id="BK015978">
    <property type="protein sequence ID" value="DAF88109.1"/>
    <property type="molecule type" value="Genomic_DNA"/>
</dbReference>
<dbReference type="Pfam" id="PF05709">
    <property type="entry name" value="Sipho_tail"/>
    <property type="match status" value="1"/>
</dbReference>